<name>A0A3N1G9B7_9ACTN</name>
<comment type="caution">
    <text evidence="2">The sequence shown here is derived from an EMBL/GenBank/DDBJ whole genome shotgun (WGS) entry which is preliminary data.</text>
</comment>
<keyword evidence="1" id="KW-0812">Transmembrane</keyword>
<dbReference type="NCBIfam" id="TIGR02532">
    <property type="entry name" value="IV_pilin_GFxxxE"/>
    <property type="match status" value="1"/>
</dbReference>
<protein>
    <submittedName>
        <fullName evidence="2">Prepilin-type N-terminal cleavage/methylation domain-containing protein</fullName>
    </submittedName>
</protein>
<proteinExistence type="predicted"/>
<dbReference type="Gene3D" id="2.60.40.1120">
    <property type="entry name" value="Carboxypeptidase-like, regulatory domain"/>
    <property type="match status" value="1"/>
</dbReference>
<dbReference type="SUPFAM" id="SSF49452">
    <property type="entry name" value="Starch-binding domain-like"/>
    <property type="match status" value="1"/>
</dbReference>
<organism evidence="2 3">
    <name type="scientific">Pseudokineococcus lusitanus</name>
    <dbReference type="NCBI Taxonomy" id="763993"/>
    <lineage>
        <taxon>Bacteria</taxon>
        <taxon>Bacillati</taxon>
        <taxon>Actinomycetota</taxon>
        <taxon>Actinomycetes</taxon>
        <taxon>Kineosporiales</taxon>
        <taxon>Kineosporiaceae</taxon>
        <taxon>Pseudokineococcus</taxon>
    </lineage>
</organism>
<keyword evidence="1" id="KW-1133">Transmembrane helix</keyword>
<keyword evidence="1" id="KW-0472">Membrane</keyword>
<dbReference type="AlphaFoldDB" id="A0A3N1G9B7"/>
<sequence>MACPKDEGFTLIEVVVAAVVLSIMAAATAVVLVQSLDLTRDNAQRVQAASVARTQLEAVRSASATTVANGSSVVGTSTLQGTTYSVTQTVTPLAAATGAACAAGNGDLAYKRVSVSVIWPDMGTTAPVRADTLVALTPAERAAASTRGAVAVQVQTLDGAATAPLDGVTVTLGSQSQSSGTDGCVVFDSLTPGSYTLSAGRTGYVDVDGRPASTSTVVVSAGTTTQPATVLLAPAGALAVTLTAPAGFTVQPTTAPASLTLDTARFAPQTYRSFDDCDGNAAAPVGCLTGSPRTAAQLFPATYLVSAGGCGVAPPSGTPVSAVVTSGRTTPVQVALAPVTVRLKAGTAGSSTVTVTSQPLNGCTAAVHTLTGVRTTGSGVALPVGTWTFARSGGTSTTVTLGTTTTTQVEL</sequence>
<feature type="transmembrane region" description="Helical" evidence="1">
    <location>
        <begin position="12"/>
        <end position="33"/>
    </location>
</feature>
<dbReference type="OrthoDB" id="5168831at2"/>
<dbReference type="EMBL" id="RJKN01000009">
    <property type="protein sequence ID" value="ROP26832.1"/>
    <property type="molecule type" value="Genomic_DNA"/>
</dbReference>
<dbReference type="GO" id="GO:0030246">
    <property type="term" value="F:carbohydrate binding"/>
    <property type="evidence" value="ECO:0007669"/>
    <property type="project" value="InterPro"/>
</dbReference>
<dbReference type="RefSeq" id="WP_158674332.1">
    <property type="nucleotide sequence ID" value="NZ_RJKN01000009.1"/>
</dbReference>
<dbReference type="PROSITE" id="PS00409">
    <property type="entry name" value="PROKAR_NTER_METHYL"/>
    <property type="match status" value="1"/>
</dbReference>
<dbReference type="InterPro" id="IPR012902">
    <property type="entry name" value="N_methyl_site"/>
</dbReference>
<evidence type="ECO:0000313" key="2">
    <source>
        <dbReference type="EMBL" id="ROP26832.1"/>
    </source>
</evidence>
<dbReference type="InterPro" id="IPR013784">
    <property type="entry name" value="Carb-bd-like_fold"/>
</dbReference>
<dbReference type="Pfam" id="PF07963">
    <property type="entry name" value="N_methyl"/>
    <property type="match status" value="1"/>
</dbReference>
<dbReference type="Proteomes" id="UP000276232">
    <property type="component" value="Unassembled WGS sequence"/>
</dbReference>
<evidence type="ECO:0000313" key="3">
    <source>
        <dbReference type="Proteomes" id="UP000276232"/>
    </source>
</evidence>
<dbReference type="InParanoid" id="A0A3N1G9B7"/>
<evidence type="ECO:0000256" key="1">
    <source>
        <dbReference type="SAM" id="Phobius"/>
    </source>
</evidence>
<keyword evidence="3" id="KW-1185">Reference proteome</keyword>
<gene>
    <name evidence="2" type="ORF">EDC03_3069</name>
</gene>
<accession>A0A3N1G9B7</accession>
<reference evidence="2 3" key="1">
    <citation type="journal article" date="2015" name="Stand. Genomic Sci.">
        <title>Genomic Encyclopedia of Bacterial and Archaeal Type Strains, Phase III: the genomes of soil and plant-associated and newly described type strains.</title>
        <authorList>
            <person name="Whitman W.B."/>
            <person name="Woyke T."/>
            <person name="Klenk H.P."/>
            <person name="Zhou Y."/>
            <person name="Lilburn T.G."/>
            <person name="Beck B.J."/>
            <person name="De Vos P."/>
            <person name="Vandamme P."/>
            <person name="Eisen J.A."/>
            <person name="Garrity G."/>
            <person name="Hugenholtz P."/>
            <person name="Kyrpides N.C."/>
        </authorList>
    </citation>
    <scope>NUCLEOTIDE SEQUENCE [LARGE SCALE GENOMIC DNA]</scope>
    <source>
        <strain evidence="2 3">CECT 7306</strain>
    </source>
</reference>